<comment type="caution">
    <text evidence="3">The sequence shown here is derived from an EMBL/GenBank/DDBJ whole genome shotgun (WGS) entry which is preliminary data.</text>
</comment>
<evidence type="ECO:0008006" key="5">
    <source>
        <dbReference type="Google" id="ProtNLM"/>
    </source>
</evidence>
<dbReference type="RefSeq" id="WP_381182739.1">
    <property type="nucleotide sequence ID" value="NZ_JBHSFK010000033.1"/>
</dbReference>
<dbReference type="EMBL" id="JBHSFK010000033">
    <property type="protein sequence ID" value="MFC4505373.1"/>
    <property type="molecule type" value="Genomic_DNA"/>
</dbReference>
<feature type="region of interest" description="Disordered" evidence="1">
    <location>
        <begin position="1"/>
        <end position="144"/>
    </location>
</feature>
<feature type="transmembrane region" description="Helical" evidence="2">
    <location>
        <begin position="160"/>
        <end position="178"/>
    </location>
</feature>
<name>A0ABV9AZK7_9ACTN</name>
<keyword evidence="2" id="KW-1133">Transmembrane helix</keyword>
<dbReference type="Proteomes" id="UP001595839">
    <property type="component" value="Unassembled WGS sequence"/>
</dbReference>
<gene>
    <name evidence="3" type="ORF">ACFPIH_38920</name>
</gene>
<keyword evidence="4" id="KW-1185">Reference proteome</keyword>
<organism evidence="3 4">
    <name type="scientific">Streptomyces vulcanius</name>
    <dbReference type="NCBI Taxonomy" id="1441876"/>
    <lineage>
        <taxon>Bacteria</taxon>
        <taxon>Bacillati</taxon>
        <taxon>Actinomycetota</taxon>
        <taxon>Actinomycetes</taxon>
        <taxon>Kitasatosporales</taxon>
        <taxon>Streptomycetaceae</taxon>
        <taxon>Streptomyces</taxon>
    </lineage>
</organism>
<keyword evidence="2" id="KW-0812">Transmembrane</keyword>
<feature type="compositionally biased region" description="Low complexity" evidence="1">
    <location>
        <begin position="95"/>
        <end position="108"/>
    </location>
</feature>
<evidence type="ECO:0000256" key="1">
    <source>
        <dbReference type="SAM" id="MobiDB-lite"/>
    </source>
</evidence>
<sequence length="185" mass="19085">MAKEGQRGSDPRASTQAVGGPTGVSFSQRGAMLYKPKPGSVDLWIFGGTDVEGTEGRPEVTPDQLRAHNTRPPGEVGRPASTDKAPALPPDADTDPAPGQPKTTSANPKPKPKPKPKPTKPKPSTSPSPTPSPATSAVAAPRSVPTVVDARHDAGSLTPVVADATLVLLIGGAAVFVARRRRRTE</sequence>
<proteinExistence type="predicted"/>
<feature type="compositionally biased region" description="Basic and acidic residues" evidence="1">
    <location>
        <begin position="1"/>
        <end position="10"/>
    </location>
</feature>
<protein>
    <recommendedName>
        <fullName evidence="5">Gram-positive cocci surface proteins LPxTG domain-containing protein</fullName>
    </recommendedName>
</protein>
<evidence type="ECO:0000313" key="4">
    <source>
        <dbReference type="Proteomes" id="UP001595839"/>
    </source>
</evidence>
<feature type="compositionally biased region" description="Basic residues" evidence="1">
    <location>
        <begin position="110"/>
        <end position="120"/>
    </location>
</feature>
<accession>A0ABV9AZK7</accession>
<reference evidence="4" key="1">
    <citation type="journal article" date="2019" name="Int. J. Syst. Evol. Microbiol.">
        <title>The Global Catalogue of Microorganisms (GCM) 10K type strain sequencing project: providing services to taxonomists for standard genome sequencing and annotation.</title>
        <authorList>
            <consortium name="The Broad Institute Genomics Platform"/>
            <consortium name="The Broad Institute Genome Sequencing Center for Infectious Disease"/>
            <person name="Wu L."/>
            <person name="Ma J."/>
        </authorList>
    </citation>
    <scope>NUCLEOTIDE SEQUENCE [LARGE SCALE GENOMIC DNA]</scope>
    <source>
        <strain evidence="4">CGMCC 4.7177</strain>
    </source>
</reference>
<keyword evidence="2" id="KW-0472">Membrane</keyword>
<evidence type="ECO:0000256" key="2">
    <source>
        <dbReference type="SAM" id="Phobius"/>
    </source>
</evidence>
<evidence type="ECO:0000313" key="3">
    <source>
        <dbReference type="EMBL" id="MFC4505373.1"/>
    </source>
</evidence>